<dbReference type="EMBL" id="CP089277">
    <property type="protein sequence ID" value="USP78970.1"/>
    <property type="molecule type" value="Genomic_DNA"/>
</dbReference>
<reference evidence="2" key="1">
    <citation type="submission" date="2021-12" db="EMBL/GenBank/DDBJ databases">
        <title>Curvularia clavata genome.</title>
        <authorList>
            <person name="Cao Y."/>
        </authorList>
    </citation>
    <scope>NUCLEOTIDE SEQUENCE</scope>
    <source>
        <strain evidence="2">Yc1106</strain>
    </source>
</reference>
<dbReference type="Proteomes" id="UP001056012">
    <property type="component" value="Chromosome 4"/>
</dbReference>
<feature type="compositionally biased region" description="Basic and acidic residues" evidence="1">
    <location>
        <begin position="88"/>
        <end position="105"/>
    </location>
</feature>
<sequence length="111" mass="11642">MSTNLNELAQQAERDLNSHSAKHGHAHGDSTIESGVDTSVENKFAGAQVKYGSAATGREIPLDEGGSIKANGQTTKDVDFAHGGVGAPEERDQAFAERHGGDDSVRGNVRN</sequence>
<evidence type="ECO:0000313" key="3">
    <source>
        <dbReference type="Proteomes" id="UP001056012"/>
    </source>
</evidence>
<evidence type="ECO:0000256" key="1">
    <source>
        <dbReference type="SAM" id="MobiDB-lite"/>
    </source>
</evidence>
<gene>
    <name evidence="2" type="ORF">yc1106_06244</name>
</gene>
<dbReference type="OrthoDB" id="3359339at2759"/>
<name>A0A9Q9DUG6_CURCL</name>
<feature type="region of interest" description="Disordered" evidence="1">
    <location>
        <begin position="1"/>
        <end position="36"/>
    </location>
</feature>
<keyword evidence="3" id="KW-1185">Reference proteome</keyword>
<feature type="region of interest" description="Disordered" evidence="1">
    <location>
        <begin position="53"/>
        <end position="111"/>
    </location>
</feature>
<dbReference type="VEuPathDB" id="FungiDB:yc1106_06244"/>
<accession>A0A9Q9DUG6</accession>
<evidence type="ECO:0000313" key="2">
    <source>
        <dbReference type="EMBL" id="USP78970.1"/>
    </source>
</evidence>
<protein>
    <submittedName>
        <fullName evidence="2">Uncharacterized protein</fullName>
    </submittedName>
</protein>
<dbReference type="AlphaFoldDB" id="A0A9Q9DUG6"/>
<proteinExistence type="predicted"/>
<organism evidence="2 3">
    <name type="scientific">Curvularia clavata</name>
    <dbReference type="NCBI Taxonomy" id="95742"/>
    <lineage>
        <taxon>Eukaryota</taxon>
        <taxon>Fungi</taxon>
        <taxon>Dikarya</taxon>
        <taxon>Ascomycota</taxon>
        <taxon>Pezizomycotina</taxon>
        <taxon>Dothideomycetes</taxon>
        <taxon>Pleosporomycetidae</taxon>
        <taxon>Pleosporales</taxon>
        <taxon>Pleosporineae</taxon>
        <taxon>Pleosporaceae</taxon>
        <taxon>Curvularia</taxon>
    </lineage>
</organism>